<evidence type="ECO:0000313" key="2">
    <source>
        <dbReference type="Proteomes" id="UP000182658"/>
    </source>
</evidence>
<sequence>MASHGFPPMMAGQFDWETLRAKLNETTSSGADDVALCSRMGINPNAIQLAQVLCNAYAIPQKGKDSIRKAVEDQSIAHSTFHTPDDAKEDVSKLIKILASSEAGLCLLAVCSVLGNYYTDSSIPMIFSELAAESAVPQDLAPSITEWATLEPFYSGLRGPPDFSELVDKYTKLGVETTASDVERPLAHDGPFGVVSFLYCISIIEKGSGLVGEPKAHRSGIVSLAGKDAGWGAAVAEWLFDLKIRLRMGPPSRVPADTVASENLLYSNCAEGEKAQLTMCFAPPGVPVDGVAFVETPLEVKGRV</sequence>
<gene>
    <name evidence="1" type="ORF">CONLIGDRAFT_702707</name>
</gene>
<dbReference type="STRING" id="1408157.A0A1J7ISM2"/>
<reference evidence="1 2" key="1">
    <citation type="submission" date="2016-10" db="EMBL/GenBank/DDBJ databases">
        <title>Draft genome sequence of Coniochaeta ligniaria NRRL30616, a lignocellulolytic fungus for bioabatement of inhibitors in plant biomass hydrolysates.</title>
        <authorList>
            <consortium name="DOE Joint Genome Institute"/>
            <person name="Jimenez D.J."/>
            <person name="Hector R.E."/>
            <person name="Riley R."/>
            <person name="Sun H."/>
            <person name="Grigoriev I.V."/>
            <person name="Van Elsas J.D."/>
            <person name="Nichols N.N."/>
        </authorList>
    </citation>
    <scope>NUCLEOTIDE SEQUENCE [LARGE SCALE GENOMIC DNA]</scope>
    <source>
        <strain evidence="1 2">NRRL 30616</strain>
    </source>
</reference>
<dbReference type="Proteomes" id="UP000182658">
    <property type="component" value="Unassembled WGS sequence"/>
</dbReference>
<dbReference type="EMBL" id="KV875097">
    <property type="protein sequence ID" value="OIW30171.1"/>
    <property type="molecule type" value="Genomic_DNA"/>
</dbReference>
<dbReference type="OrthoDB" id="3344043at2759"/>
<organism evidence="1 2">
    <name type="scientific">Coniochaeta ligniaria NRRL 30616</name>
    <dbReference type="NCBI Taxonomy" id="1408157"/>
    <lineage>
        <taxon>Eukaryota</taxon>
        <taxon>Fungi</taxon>
        <taxon>Dikarya</taxon>
        <taxon>Ascomycota</taxon>
        <taxon>Pezizomycotina</taxon>
        <taxon>Sordariomycetes</taxon>
        <taxon>Sordariomycetidae</taxon>
        <taxon>Coniochaetales</taxon>
        <taxon>Coniochaetaceae</taxon>
        <taxon>Coniochaeta</taxon>
    </lineage>
</organism>
<name>A0A1J7ISM2_9PEZI</name>
<dbReference type="AlphaFoldDB" id="A0A1J7ISM2"/>
<proteinExistence type="predicted"/>
<accession>A0A1J7ISM2</accession>
<keyword evidence="2" id="KW-1185">Reference proteome</keyword>
<protein>
    <submittedName>
        <fullName evidence="1">Uncharacterized protein</fullName>
    </submittedName>
</protein>
<evidence type="ECO:0000313" key="1">
    <source>
        <dbReference type="EMBL" id="OIW30171.1"/>
    </source>
</evidence>
<dbReference type="InParanoid" id="A0A1J7ISM2"/>